<evidence type="ECO:0000313" key="1">
    <source>
        <dbReference type="EMBL" id="SCX43212.1"/>
    </source>
</evidence>
<accession>A0A1G4XPQ6</accession>
<evidence type="ECO:0000313" key="2">
    <source>
        <dbReference type="Proteomes" id="UP000198981"/>
    </source>
</evidence>
<proteinExistence type="predicted"/>
<dbReference type="RefSeq" id="WP_092801052.1">
    <property type="nucleotide sequence ID" value="NZ_FMUH01000002.1"/>
</dbReference>
<dbReference type="Proteomes" id="UP000198981">
    <property type="component" value="Unassembled WGS sequence"/>
</dbReference>
<dbReference type="OrthoDB" id="9871969at2"/>
<name>A0A1G4XPQ6_9ACTN</name>
<organism evidence="1 2">
    <name type="scientific">Klenkia marina</name>
    <dbReference type="NCBI Taxonomy" id="1960309"/>
    <lineage>
        <taxon>Bacteria</taxon>
        <taxon>Bacillati</taxon>
        <taxon>Actinomycetota</taxon>
        <taxon>Actinomycetes</taxon>
        <taxon>Geodermatophilales</taxon>
        <taxon>Geodermatophilaceae</taxon>
        <taxon>Klenkia</taxon>
    </lineage>
</organism>
<reference evidence="2" key="1">
    <citation type="submission" date="2016-10" db="EMBL/GenBank/DDBJ databases">
        <authorList>
            <person name="Varghese N."/>
            <person name="Submissions S."/>
        </authorList>
    </citation>
    <scope>NUCLEOTIDE SEQUENCE [LARGE SCALE GENOMIC DNA]</scope>
    <source>
        <strain evidence="2">DSM 45722</strain>
    </source>
</reference>
<dbReference type="EMBL" id="FMUH01000002">
    <property type="protein sequence ID" value="SCX43212.1"/>
    <property type="molecule type" value="Genomic_DNA"/>
</dbReference>
<keyword evidence="2" id="KW-1185">Reference proteome</keyword>
<protein>
    <submittedName>
        <fullName evidence="1">Uncharacterized protein</fullName>
    </submittedName>
</protein>
<dbReference type="AlphaFoldDB" id="A0A1G4XPQ6"/>
<sequence length="63" mass="6809">MAYRRTSAGRLTSAKVVYGERELSTTLDDGTVVAVVVHSGMHGEATRVQLRQPDGSFTDLRAS</sequence>
<gene>
    <name evidence="1" type="ORF">SAMN03159343_1191</name>
</gene>